<dbReference type="STRING" id="59729.ENSTGUP00000018189"/>
<keyword evidence="10" id="KW-0325">Glycoprotein</keyword>
<gene>
    <name evidence="15" type="primary">BDKRB1</name>
</gene>
<feature type="transmembrane region" description="Helical" evidence="13">
    <location>
        <begin position="297"/>
        <end position="322"/>
    </location>
</feature>
<keyword evidence="7 13" id="KW-0472">Membrane</keyword>
<keyword evidence="16" id="KW-1185">Reference proteome</keyword>
<dbReference type="SUPFAM" id="SSF81321">
    <property type="entry name" value="Family A G protein-coupled receptor-like"/>
    <property type="match status" value="1"/>
</dbReference>
<name>H1A5M3_TAEGU</name>
<comment type="subcellular location">
    <subcellularLocation>
        <location evidence="1">Cell membrane</location>
        <topology evidence="1">Multi-pass membrane protein</topology>
    </subcellularLocation>
</comment>
<dbReference type="PROSITE" id="PS50262">
    <property type="entry name" value="G_PROTEIN_RECEP_F1_2"/>
    <property type="match status" value="1"/>
</dbReference>
<dbReference type="GeneID" id="116806609"/>
<feature type="domain" description="G-protein coupled receptors family 1 profile" evidence="14">
    <location>
        <begin position="96"/>
        <end position="358"/>
    </location>
</feature>
<feature type="transmembrane region" description="Helical" evidence="13">
    <location>
        <begin position="18"/>
        <end position="41"/>
    </location>
</feature>
<reference evidence="15 16" key="1">
    <citation type="journal article" date="2010" name="Nature">
        <title>The genome of a songbird.</title>
        <authorList>
            <person name="Warren W.C."/>
            <person name="Clayton D.F."/>
            <person name="Ellegren H."/>
            <person name="Arnold A.P."/>
            <person name="Hillier L.W."/>
            <person name="Kunstner A."/>
            <person name="Searle S."/>
            <person name="White S."/>
            <person name="Vilella A.J."/>
            <person name="Fairley S."/>
            <person name="Heger A."/>
            <person name="Kong L."/>
            <person name="Ponting C.P."/>
            <person name="Jarvis E.D."/>
            <person name="Mello C.V."/>
            <person name="Minx P."/>
            <person name="Lovell P."/>
            <person name="Velho T.A."/>
            <person name="Ferris M."/>
            <person name="Balakrishnan C.N."/>
            <person name="Sinha S."/>
            <person name="Blatti C."/>
            <person name="London S.E."/>
            <person name="Li Y."/>
            <person name="Lin Y.C."/>
            <person name="George J."/>
            <person name="Sweedler J."/>
            <person name="Southey B."/>
            <person name="Gunaratne P."/>
            <person name="Watson M."/>
            <person name="Nam K."/>
            <person name="Backstrom N."/>
            <person name="Smeds L."/>
            <person name="Nabholz B."/>
            <person name="Itoh Y."/>
            <person name="Whitney O."/>
            <person name="Pfenning A.R."/>
            <person name="Howard J."/>
            <person name="Volker M."/>
            <person name="Skinner B.M."/>
            <person name="Griffin D.K."/>
            <person name="Ye L."/>
            <person name="McLaren W.M."/>
            <person name="Flicek P."/>
            <person name="Quesada V."/>
            <person name="Velasco G."/>
            <person name="Lopez-Otin C."/>
            <person name="Puente X.S."/>
            <person name="Olender T."/>
            <person name="Lancet D."/>
            <person name="Smit A.F."/>
            <person name="Hubley R."/>
            <person name="Konkel M.K."/>
            <person name="Walker J.A."/>
            <person name="Batzer M.A."/>
            <person name="Gu W."/>
            <person name="Pollock D.D."/>
            <person name="Chen L."/>
            <person name="Cheng Z."/>
            <person name="Eichler E.E."/>
            <person name="Stapley J."/>
            <person name="Slate J."/>
            <person name="Ekblom R."/>
            <person name="Birkhead T."/>
            <person name="Burke T."/>
            <person name="Burt D."/>
            <person name="Scharff C."/>
            <person name="Adam I."/>
            <person name="Richard H."/>
            <person name="Sultan M."/>
            <person name="Soldatov A."/>
            <person name="Lehrach H."/>
            <person name="Edwards S.V."/>
            <person name="Yang S.P."/>
            <person name="Li X."/>
            <person name="Graves T."/>
            <person name="Fulton L."/>
            <person name="Nelson J."/>
            <person name="Chinwalla A."/>
            <person name="Hou S."/>
            <person name="Mardis E.R."/>
            <person name="Wilson R.K."/>
        </authorList>
    </citation>
    <scope>NUCLEOTIDE SEQUENCE [LARGE SCALE GENOMIC DNA]</scope>
</reference>
<dbReference type="GO" id="GO:0004947">
    <property type="term" value="F:bradykinin receptor activity"/>
    <property type="evidence" value="ECO:0007669"/>
    <property type="project" value="Ensembl"/>
</dbReference>
<evidence type="ECO:0000259" key="14">
    <source>
        <dbReference type="PROSITE" id="PS50262"/>
    </source>
</evidence>
<keyword evidence="8" id="KW-1015">Disulfide bond</keyword>
<dbReference type="GO" id="GO:0009612">
    <property type="term" value="P:response to mechanical stimulus"/>
    <property type="evidence" value="ECO:0007669"/>
    <property type="project" value="InterPro"/>
</dbReference>
<dbReference type="InterPro" id="IPR001186">
    <property type="entry name" value="Brdyknn_1_rcpt"/>
</dbReference>
<dbReference type="GeneTree" id="ENSGT01130000278308"/>
<dbReference type="AlphaFoldDB" id="H1A5M3"/>
<dbReference type="InterPro" id="IPR017452">
    <property type="entry name" value="GPCR_Rhodpsn_7TM"/>
</dbReference>
<dbReference type="Proteomes" id="UP000007754">
    <property type="component" value="Chromosome 5"/>
</dbReference>
<feature type="transmembrane region" description="Helical" evidence="13">
    <location>
        <begin position="342"/>
        <end position="361"/>
    </location>
</feature>
<dbReference type="GO" id="GO:0019957">
    <property type="term" value="F:C-C chemokine binding"/>
    <property type="evidence" value="ECO:0007669"/>
    <property type="project" value="TreeGrafter"/>
</dbReference>
<protein>
    <recommendedName>
        <fullName evidence="2">B1 bradykinin receptor</fullName>
    </recommendedName>
</protein>
<dbReference type="GO" id="GO:0007204">
    <property type="term" value="P:positive regulation of cytosolic calcium ion concentration"/>
    <property type="evidence" value="ECO:0007669"/>
    <property type="project" value="TreeGrafter"/>
</dbReference>
<evidence type="ECO:0000256" key="7">
    <source>
        <dbReference type="ARBA" id="ARBA00023136"/>
    </source>
</evidence>
<dbReference type="InterPro" id="IPR050119">
    <property type="entry name" value="CCR1-9-like"/>
</dbReference>
<evidence type="ECO:0000256" key="10">
    <source>
        <dbReference type="ARBA" id="ARBA00023180"/>
    </source>
</evidence>
<dbReference type="PANTHER" id="PTHR10489">
    <property type="entry name" value="CELL ADHESION MOLECULE"/>
    <property type="match status" value="1"/>
</dbReference>
<dbReference type="GO" id="GO:0019722">
    <property type="term" value="P:calcium-mediated signaling"/>
    <property type="evidence" value="ECO:0007669"/>
    <property type="project" value="TreeGrafter"/>
</dbReference>
<reference evidence="15" key="2">
    <citation type="submission" date="2025-08" db="UniProtKB">
        <authorList>
            <consortium name="Ensembl"/>
        </authorList>
    </citation>
    <scope>IDENTIFICATION</scope>
</reference>
<dbReference type="Gene3D" id="1.20.1070.10">
    <property type="entry name" value="Rhodopsin 7-helix transmembrane proteins"/>
    <property type="match status" value="1"/>
</dbReference>
<evidence type="ECO:0000256" key="2">
    <source>
        <dbReference type="ARBA" id="ARBA00021062"/>
    </source>
</evidence>
<dbReference type="OMA" id="GCFWEEL"/>
<dbReference type="InParanoid" id="H1A5M3"/>
<evidence type="ECO:0000256" key="9">
    <source>
        <dbReference type="ARBA" id="ARBA00023170"/>
    </source>
</evidence>
<dbReference type="PRINTS" id="PR00237">
    <property type="entry name" value="GPCRRHODOPSN"/>
</dbReference>
<dbReference type="Ensembl" id="ENSTGUT00000018979.2">
    <property type="protein sequence ID" value="ENSTGUP00000018189.2"/>
    <property type="gene ID" value="ENSTGUG00000018237.2"/>
</dbReference>
<dbReference type="InterPro" id="IPR000496">
    <property type="entry name" value="Brdyknn_rcpt"/>
</dbReference>
<feature type="transmembrane region" description="Helical" evidence="13">
    <location>
        <begin position="116"/>
        <end position="135"/>
    </location>
</feature>
<evidence type="ECO:0000256" key="13">
    <source>
        <dbReference type="SAM" id="Phobius"/>
    </source>
</evidence>
<keyword evidence="11" id="KW-0807">Transducer</keyword>
<dbReference type="HOGENOM" id="CLU_009579_8_3_1"/>
<organism evidence="15 16">
    <name type="scientific">Taeniopygia guttata</name>
    <name type="common">Zebra finch</name>
    <name type="synonym">Poephila guttata</name>
    <dbReference type="NCBI Taxonomy" id="59729"/>
    <lineage>
        <taxon>Eukaryota</taxon>
        <taxon>Metazoa</taxon>
        <taxon>Chordata</taxon>
        <taxon>Craniata</taxon>
        <taxon>Vertebrata</taxon>
        <taxon>Euteleostomi</taxon>
        <taxon>Archelosauria</taxon>
        <taxon>Archosauria</taxon>
        <taxon>Dinosauria</taxon>
        <taxon>Saurischia</taxon>
        <taxon>Theropoda</taxon>
        <taxon>Coelurosauria</taxon>
        <taxon>Aves</taxon>
        <taxon>Neognathae</taxon>
        <taxon>Neoaves</taxon>
        <taxon>Telluraves</taxon>
        <taxon>Australaves</taxon>
        <taxon>Passeriformes</taxon>
        <taxon>Passeroidea</taxon>
        <taxon>Estrildidae</taxon>
        <taxon>Estrildinae</taxon>
        <taxon>Taeniopygia</taxon>
    </lineage>
</organism>
<evidence type="ECO:0000256" key="5">
    <source>
        <dbReference type="ARBA" id="ARBA00022989"/>
    </source>
</evidence>
<evidence type="ECO:0000256" key="3">
    <source>
        <dbReference type="ARBA" id="ARBA00022475"/>
    </source>
</evidence>
<evidence type="ECO:0000256" key="4">
    <source>
        <dbReference type="ARBA" id="ARBA00022692"/>
    </source>
</evidence>
<evidence type="ECO:0000256" key="11">
    <source>
        <dbReference type="ARBA" id="ARBA00023224"/>
    </source>
</evidence>
<keyword evidence="5 13" id="KW-1133">Transmembrane helix</keyword>
<dbReference type="CTD" id="623"/>
<dbReference type="RefSeq" id="XP_072786478.1">
    <property type="nucleotide sequence ID" value="XM_072930377.1"/>
</dbReference>
<comment type="function">
    <text evidence="12">This is a receptor for bradykinin. Could be a factor in chronic pain and inflammation.</text>
</comment>
<dbReference type="GO" id="GO:0032496">
    <property type="term" value="P:response to lipopolysaccharide"/>
    <property type="evidence" value="ECO:0007669"/>
    <property type="project" value="Ensembl"/>
</dbReference>
<dbReference type="GO" id="GO:0042277">
    <property type="term" value="F:peptide binding"/>
    <property type="evidence" value="ECO:0007669"/>
    <property type="project" value="Ensembl"/>
</dbReference>
<reference evidence="15" key="3">
    <citation type="submission" date="2025-09" db="UniProtKB">
        <authorList>
            <consortium name="Ensembl"/>
        </authorList>
    </citation>
    <scope>IDENTIFICATION</scope>
</reference>
<evidence type="ECO:0000256" key="6">
    <source>
        <dbReference type="ARBA" id="ARBA00023040"/>
    </source>
</evidence>
<dbReference type="GO" id="GO:0006955">
    <property type="term" value="P:immune response"/>
    <property type="evidence" value="ECO:0007669"/>
    <property type="project" value="TreeGrafter"/>
</dbReference>
<evidence type="ECO:0000313" key="15">
    <source>
        <dbReference type="Ensembl" id="ENSTGUP00000018189.2"/>
    </source>
</evidence>
<keyword evidence="4 13" id="KW-0812">Transmembrane</keyword>
<feature type="transmembrane region" description="Helical" evidence="13">
    <location>
        <begin position="155"/>
        <end position="179"/>
    </location>
</feature>
<accession>H1A5M3</accession>
<sequence length="405" mass="46946">MNLQQLNVCYTTHRRHFLLFYASFLQLFCLILKTSPVHFQIFLKMTETPLLNIPYSNQSENQTNSTVCPDLDDWWDIVYYIGPKYINTVCVIGMLGNVFVLLIYSLHKGPLKIAEIYLMNLAVADLIFLMCLPFWAENVKNEFNWPFGSFLCRSISASITLNMYTSIYLLVAVSVDRYLTFVHTLNHREIWSKTMTKRICLLIWFFCILLSIPAFMFRTVKDFPQWNISACTLDFPSPSWEIAESLVGNVVGFLLPSTAIIFLNFSTIRSLQKTAKERRALRAKGCKRHKGTKATRLILTVVLMFLFCWTPHHFFVFLDTLYHTEVIKGCFWGELINFGEQFAYMLAITNSCINPVIYVFVGKYFRQKALEVFSQFIPCGFPLRGVSFKEMSSNFSMFPVKSSLT</sequence>
<dbReference type="InterPro" id="IPR000276">
    <property type="entry name" value="GPCR_Rhodpsn"/>
</dbReference>
<dbReference type="RefSeq" id="XP_032604767.2">
    <property type="nucleotide sequence ID" value="XM_032748876.3"/>
</dbReference>
<dbReference type="PRINTS" id="PR00425">
    <property type="entry name" value="BRADYKININR"/>
</dbReference>
<dbReference type="GO" id="GO:0060326">
    <property type="term" value="P:cell chemotaxis"/>
    <property type="evidence" value="ECO:0007669"/>
    <property type="project" value="TreeGrafter"/>
</dbReference>
<evidence type="ECO:0000313" key="16">
    <source>
        <dbReference type="Proteomes" id="UP000007754"/>
    </source>
</evidence>
<dbReference type="GO" id="GO:0006954">
    <property type="term" value="P:inflammatory response"/>
    <property type="evidence" value="ECO:0007669"/>
    <property type="project" value="InterPro"/>
</dbReference>
<feature type="transmembrane region" description="Helical" evidence="13">
    <location>
        <begin position="199"/>
        <end position="217"/>
    </location>
</feature>
<feature type="transmembrane region" description="Helical" evidence="13">
    <location>
        <begin position="246"/>
        <end position="268"/>
    </location>
</feature>
<dbReference type="OrthoDB" id="6076970at2759"/>
<dbReference type="KEGG" id="tgu:116806609"/>
<dbReference type="GO" id="GO:0016493">
    <property type="term" value="F:C-C chemokine receptor activity"/>
    <property type="evidence" value="ECO:0007669"/>
    <property type="project" value="TreeGrafter"/>
</dbReference>
<dbReference type="RefSeq" id="XP_072786477.1">
    <property type="nucleotide sequence ID" value="XM_072930376.1"/>
</dbReference>
<proteinExistence type="predicted"/>
<dbReference type="GO" id="GO:0009897">
    <property type="term" value="C:external side of plasma membrane"/>
    <property type="evidence" value="ECO:0007669"/>
    <property type="project" value="TreeGrafter"/>
</dbReference>
<evidence type="ECO:0000256" key="12">
    <source>
        <dbReference type="ARBA" id="ARBA00025112"/>
    </source>
</evidence>
<feature type="transmembrane region" description="Helical" evidence="13">
    <location>
        <begin position="85"/>
        <end position="104"/>
    </location>
</feature>
<dbReference type="Pfam" id="PF00001">
    <property type="entry name" value="7tm_1"/>
    <property type="match status" value="1"/>
</dbReference>
<evidence type="ECO:0000256" key="8">
    <source>
        <dbReference type="ARBA" id="ARBA00023157"/>
    </source>
</evidence>
<evidence type="ECO:0000256" key="1">
    <source>
        <dbReference type="ARBA" id="ARBA00004651"/>
    </source>
</evidence>
<keyword evidence="9" id="KW-0675">Receptor</keyword>
<keyword evidence="3" id="KW-1003">Cell membrane</keyword>
<dbReference type="PANTHER" id="PTHR10489:SF957">
    <property type="entry name" value="B2 BRADYKININ RECEPTOR"/>
    <property type="match status" value="1"/>
</dbReference>
<dbReference type="PRINTS" id="PR00993">
    <property type="entry name" value="BRADYKINNB1R"/>
</dbReference>
<keyword evidence="6" id="KW-0297">G-protein coupled receptor</keyword>